<organism evidence="1">
    <name type="scientific">hydrothermal vent metagenome</name>
    <dbReference type="NCBI Taxonomy" id="652676"/>
    <lineage>
        <taxon>unclassified sequences</taxon>
        <taxon>metagenomes</taxon>
        <taxon>ecological metagenomes</taxon>
    </lineage>
</organism>
<reference evidence="1" key="1">
    <citation type="submission" date="2018-06" db="EMBL/GenBank/DDBJ databases">
        <authorList>
            <person name="Zhirakovskaya E."/>
        </authorList>
    </citation>
    <scope>NUCLEOTIDE SEQUENCE</scope>
</reference>
<dbReference type="EMBL" id="UOGA01000116">
    <property type="protein sequence ID" value="VAX18123.1"/>
    <property type="molecule type" value="Genomic_DNA"/>
</dbReference>
<proteinExistence type="predicted"/>
<protein>
    <recommendedName>
        <fullName evidence="2">Porin domain-containing protein</fullName>
    </recommendedName>
</protein>
<dbReference type="Gene3D" id="2.40.160.10">
    <property type="entry name" value="Porin"/>
    <property type="match status" value="1"/>
</dbReference>
<accession>A0A3B1C0L2</accession>
<dbReference type="SUPFAM" id="SSF56935">
    <property type="entry name" value="Porins"/>
    <property type="match status" value="1"/>
</dbReference>
<name>A0A3B1C0L2_9ZZZZ</name>
<gene>
    <name evidence="1" type="ORF">MNBD_NITROSPINAE04-1896</name>
</gene>
<evidence type="ECO:0000313" key="1">
    <source>
        <dbReference type="EMBL" id="VAX18123.1"/>
    </source>
</evidence>
<dbReference type="AlphaFoldDB" id="A0A3B1C0L2"/>
<dbReference type="InterPro" id="IPR023614">
    <property type="entry name" value="Porin_dom_sf"/>
</dbReference>
<sequence length="199" mass="22171">MATQAISAYGNIGDAFYILSWHGQDDGLEGQDPQFVTGRLAYDLTFNVSVGGFYSSGKKYNEDIGKSQDRLDRYGVDLQWQSEDGFQLNALYAVKNEEDTTTDETTGSSSMAEATDSNLSVYAQYIIAGAEKPMASVGVNYDSYTMNDGDDDWTKGALFLTYFARENVKVQFGWESTLDAPERYENKESRYTLMVDIGI</sequence>
<evidence type="ECO:0008006" key="2">
    <source>
        <dbReference type="Google" id="ProtNLM"/>
    </source>
</evidence>